<dbReference type="Proteomes" id="UP000223759">
    <property type="component" value="Unassembled WGS sequence"/>
</dbReference>
<dbReference type="OrthoDB" id="9802481at2"/>
<evidence type="ECO:0000256" key="5">
    <source>
        <dbReference type="ARBA" id="ARBA00023211"/>
    </source>
</evidence>
<dbReference type="GO" id="GO:0046872">
    <property type="term" value="F:metal ion binding"/>
    <property type="evidence" value="ECO:0007669"/>
    <property type="project" value="UniProtKB-KW"/>
</dbReference>
<dbReference type="CDD" id="cd07398">
    <property type="entry name" value="MPP_YbbF-LpxH"/>
    <property type="match status" value="1"/>
</dbReference>
<dbReference type="RefSeq" id="WP_076755443.1">
    <property type="nucleotide sequence ID" value="NZ_CP023018.1"/>
</dbReference>
<evidence type="ECO:0000259" key="6">
    <source>
        <dbReference type="Pfam" id="PF00149"/>
    </source>
</evidence>
<evidence type="ECO:0000256" key="1">
    <source>
        <dbReference type="ARBA" id="ARBA00022475"/>
    </source>
</evidence>
<dbReference type="GO" id="GO:0009245">
    <property type="term" value="P:lipid A biosynthetic process"/>
    <property type="evidence" value="ECO:0007669"/>
    <property type="project" value="TreeGrafter"/>
</dbReference>
<reference evidence="7 8" key="1">
    <citation type="submission" date="2017-01" db="EMBL/GenBank/DDBJ databases">
        <authorList>
            <person name="Mah S.A."/>
            <person name="Swanson W.J."/>
            <person name="Moy G.W."/>
            <person name="Vacquier V.D."/>
        </authorList>
    </citation>
    <scope>NUCLEOTIDE SEQUENCE [LARGE SCALE GENOMIC DNA]</scope>
    <source>
        <strain evidence="7 8">M9</strain>
    </source>
</reference>
<evidence type="ECO:0000256" key="4">
    <source>
        <dbReference type="ARBA" id="ARBA00023136"/>
    </source>
</evidence>
<keyword evidence="1" id="KW-1003">Cell membrane</keyword>
<gene>
    <name evidence="7" type="ORF">SAMN05216526_1024</name>
</gene>
<keyword evidence="2" id="KW-0997">Cell inner membrane</keyword>
<evidence type="ECO:0000256" key="2">
    <source>
        <dbReference type="ARBA" id="ARBA00022519"/>
    </source>
</evidence>
<dbReference type="InterPro" id="IPR004843">
    <property type="entry name" value="Calcineurin-like_PHP"/>
</dbReference>
<dbReference type="AlphaFoldDB" id="A0A1R3VW80"/>
<dbReference type="Pfam" id="PF00149">
    <property type="entry name" value="Metallophos"/>
    <property type="match status" value="1"/>
</dbReference>
<dbReference type="STRING" id="233100.SAMN05216526_1024"/>
<keyword evidence="3" id="KW-0479">Metal-binding</keyword>
<keyword evidence="5" id="KW-0464">Manganese</keyword>
<feature type="domain" description="Calcineurin-like phosphoesterase" evidence="6">
    <location>
        <begin position="9"/>
        <end position="206"/>
    </location>
</feature>
<dbReference type="SUPFAM" id="SSF56300">
    <property type="entry name" value="Metallo-dependent phosphatases"/>
    <property type="match status" value="1"/>
</dbReference>
<dbReference type="InterPro" id="IPR043461">
    <property type="entry name" value="LpxH-like"/>
</dbReference>
<dbReference type="PANTHER" id="PTHR34990:SF2">
    <property type="entry name" value="BLL8164 PROTEIN"/>
    <property type="match status" value="1"/>
</dbReference>
<dbReference type="InterPro" id="IPR029052">
    <property type="entry name" value="Metallo-depent_PP-like"/>
</dbReference>
<sequence>MQTLDRRSIFISDFHLGSAACRADYLLEFLRHTESDYLYLVGDIFDLWSMRRSVHWKGEHSAVIQTILHKARKGTRVIYIPGNHDEAVRDLIGSVFHGIHIQQRAEHTTLSGRRLLVSHGDEFDGMVTHNRLARLLGDSAYKILLRLNRPLNAVRAKLGYPYWSLSAHIKGRVGMAREYVARFEQAAVGRALAEDYDGFVCGHIHKAALSQHEHLLYANCGDWVEHCTAITEDMDGNLELLHWPSVRLEAPKKVLTPVFEQAA</sequence>
<accession>A0A1R3VW80</accession>
<evidence type="ECO:0000313" key="8">
    <source>
        <dbReference type="Proteomes" id="UP000223759"/>
    </source>
</evidence>
<evidence type="ECO:0000313" key="7">
    <source>
        <dbReference type="EMBL" id="SIT69187.1"/>
    </source>
</evidence>
<protein>
    <submittedName>
        <fullName evidence="7">UDP-2,3-diacylglucosamine pyrophosphatase LpxH</fullName>
    </submittedName>
</protein>
<proteinExistence type="predicted"/>
<dbReference type="GO" id="GO:0008758">
    <property type="term" value="F:UDP-2,3-diacylglucosamine hydrolase activity"/>
    <property type="evidence" value="ECO:0007669"/>
    <property type="project" value="TreeGrafter"/>
</dbReference>
<keyword evidence="8" id="KW-1185">Reference proteome</keyword>
<dbReference type="Gene3D" id="3.60.21.10">
    <property type="match status" value="1"/>
</dbReference>
<keyword evidence="4" id="KW-0472">Membrane</keyword>
<evidence type="ECO:0000256" key="3">
    <source>
        <dbReference type="ARBA" id="ARBA00022723"/>
    </source>
</evidence>
<name>A0A1R3VW80_9GAMM</name>
<organism evidence="7 8">
    <name type="scientific">Ectothiorhodosinus mongolicus</name>
    <dbReference type="NCBI Taxonomy" id="233100"/>
    <lineage>
        <taxon>Bacteria</taxon>
        <taxon>Pseudomonadati</taxon>
        <taxon>Pseudomonadota</taxon>
        <taxon>Gammaproteobacteria</taxon>
        <taxon>Chromatiales</taxon>
        <taxon>Ectothiorhodospiraceae</taxon>
        <taxon>Ectothiorhodosinus</taxon>
    </lineage>
</organism>
<dbReference type="GO" id="GO:0016020">
    <property type="term" value="C:membrane"/>
    <property type="evidence" value="ECO:0007669"/>
    <property type="project" value="GOC"/>
</dbReference>
<dbReference type="PANTHER" id="PTHR34990">
    <property type="entry name" value="UDP-2,3-DIACYLGLUCOSAMINE HYDROLASE-RELATED"/>
    <property type="match status" value="1"/>
</dbReference>
<dbReference type="EMBL" id="FTPK01000002">
    <property type="protein sequence ID" value="SIT69187.1"/>
    <property type="molecule type" value="Genomic_DNA"/>
</dbReference>